<reference evidence="2" key="1">
    <citation type="submission" date="2021-10" db="EMBL/GenBank/DDBJ databases">
        <title>Melipona bicolor Genome sequencing and assembly.</title>
        <authorList>
            <person name="Araujo N.S."/>
            <person name="Arias M.C."/>
        </authorList>
    </citation>
    <scope>NUCLEOTIDE SEQUENCE</scope>
    <source>
        <strain evidence="2">USP_2M_L1-L4_2017</strain>
        <tissue evidence="2">Whole body</tissue>
    </source>
</reference>
<keyword evidence="3" id="KW-1185">Reference proteome</keyword>
<protein>
    <submittedName>
        <fullName evidence="2">Uncharacterized protein</fullName>
    </submittedName>
</protein>
<gene>
    <name evidence="2" type="ORF">K0M31_018899</name>
</gene>
<organism evidence="2 3">
    <name type="scientific">Melipona bicolor</name>
    <dbReference type="NCBI Taxonomy" id="60889"/>
    <lineage>
        <taxon>Eukaryota</taxon>
        <taxon>Metazoa</taxon>
        <taxon>Ecdysozoa</taxon>
        <taxon>Arthropoda</taxon>
        <taxon>Hexapoda</taxon>
        <taxon>Insecta</taxon>
        <taxon>Pterygota</taxon>
        <taxon>Neoptera</taxon>
        <taxon>Endopterygota</taxon>
        <taxon>Hymenoptera</taxon>
        <taxon>Apocrita</taxon>
        <taxon>Aculeata</taxon>
        <taxon>Apoidea</taxon>
        <taxon>Anthophila</taxon>
        <taxon>Apidae</taxon>
        <taxon>Melipona</taxon>
    </lineage>
</organism>
<sequence>MSEVRFRSAHVQCLDYQRDAYTLDDVASRWGFQGVARGGEPIGRFSANDAELRGEQVIAGTDSKQAEVGEQQSRATDRRENDLKEGEDDEVRIGQAGTLEAETFGYLAAGQPAGEQPSDVCREQLVVCCLRANTVLSRSRCWLPWLGEHGSPCFWCFSPISRRPAVTDWSFS</sequence>
<accession>A0AA40G4J9</accession>
<dbReference type="EMBL" id="JAHYIQ010000007">
    <property type="protein sequence ID" value="KAK1130790.1"/>
    <property type="molecule type" value="Genomic_DNA"/>
</dbReference>
<dbReference type="Proteomes" id="UP001177670">
    <property type="component" value="Unassembled WGS sequence"/>
</dbReference>
<comment type="caution">
    <text evidence="2">The sequence shown here is derived from an EMBL/GenBank/DDBJ whole genome shotgun (WGS) entry which is preliminary data.</text>
</comment>
<evidence type="ECO:0000313" key="2">
    <source>
        <dbReference type="EMBL" id="KAK1130790.1"/>
    </source>
</evidence>
<proteinExistence type="predicted"/>
<evidence type="ECO:0000256" key="1">
    <source>
        <dbReference type="SAM" id="MobiDB-lite"/>
    </source>
</evidence>
<name>A0AA40G4J9_9HYME</name>
<dbReference type="AlphaFoldDB" id="A0AA40G4J9"/>
<evidence type="ECO:0000313" key="3">
    <source>
        <dbReference type="Proteomes" id="UP001177670"/>
    </source>
</evidence>
<feature type="compositionally biased region" description="Basic and acidic residues" evidence="1">
    <location>
        <begin position="75"/>
        <end position="84"/>
    </location>
</feature>
<feature type="region of interest" description="Disordered" evidence="1">
    <location>
        <begin position="63"/>
        <end position="91"/>
    </location>
</feature>